<dbReference type="PANTHER" id="PTHR46859:SF3">
    <property type="entry name" value="RING-TYPE DOMAIN-CONTAINING PROTEIN"/>
    <property type="match status" value="1"/>
</dbReference>
<keyword evidence="3" id="KW-1185">Reference proteome</keyword>
<proteinExistence type="predicted"/>
<dbReference type="AlphaFoldDB" id="A0A835CDV1"/>
<organism evidence="2 3">
    <name type="scientific">Senna tora</name>
    <dbReference type="NCBI Taxonomy" id="362788"/>
    <lineage>
        <taxon>Eukaryota</taxon>
        <taxon>Viridiplantae</taxon>
        <taxon>Streptophyta</taxon>
        <taxon>Embryophyta</taxon>
        <taxon>Tracheophyta</taxon>
        <taxon>Spermatophyta</taxon>
        <taxon>Magnoliopsida</taxon>
        <taxon>eudicotyledons</taxon>
        <taxon>Gunneridae</taxon>
        <taxon>Pentapetalae</taxon>
        <taxon>rosids</taxon>
        <taxon>fabids</taxon>
        <taxon>Fabales</taxon>
        <taxon>Fabaceae</taxon>
        <taxon>Caesalpinioideae</taxon>
        <taxon>Cassia clade</taxon>
        <taxon>Senna</taxon>
    </lineage>
</organism>
<keyword evidence="1" id="KW-0472">Membrane</keyword>
<reference evidence="2" key="1">
    <citation type="submission" date="2020-09" db="EMBL/GenBank/DDBJ databases">
        <title>Genome-Enabled Discovery of Anthraquinone Biosynthesis in Senna tora.</title>
        <authorList>
            <person name="Kang S.-H."/>
            <person name="Pandey R.P."/>
            <person name="Lee C.-M."/>
            <person name="Sim J.-S."/>
            <person name="Jeong J.-T."/>
            <person name="Choi B.-S."/>
            <person name="Jung M."/>
            <person name="Ginzburg D."/>
            <person name="Zhao K."/>
            <person name="Won S.Y."/>
            <person name="Oh T.-J."/>
            <person name="Yu Y."/>
            <person name="Kim N.-H."/>
            <person name="Lee O.R."/>
            <person name="Lee T.-H."/>
            <person name="Bashyal P."/>
            <person name="Kim T.-S."/>
            <person name="Lee W.-H."/>
            <person name="Kawkins C."/>
            <person name="Kim C.-K."/>
            <person name="Kim J.S."/>
            <person name="Ahn B.O."/>
            <person name="Rhee S.Y."/>
            <person name="Sohng J.K."/>
        </authorList>
    </citation>
    <scope>NUCLEOTIDE SEQUENCE</scope>
    <source>
        <tissue evidence="2">Leaf</tissue>
    </source>
</reference>
<keyword evidence="1" id="KW-0812">Transmembrane</keyword>
<gene>
    <name evidence="2" type="ORF">G2W53_007101</name>
</gene>
<dbReference type="EMBL" id="JAAIUW010000003">
    <property type="protein sequence ID" value="KAF7838619.1"/>
    <property type="molecule type" value="Genomic_DNA"/>
</dbReference>
<keyword evidence="1" id="KW-1133">Transmembrane helix</keyword>
<dbReference type="PANTHER" id="PTHR46859">
    <property type="entry name" value="TRANSMEMBRANE FRAGILE-X-F-ASSOCIATED PROTEIN"/>
    <property type="match status" value="1"/>
</dbReference>
<evidence type="ECO:0000256" key="1">
    <source>
        <dbReference type="SAM" id="Phobius"/>
    </source>
</evidence>
<name>A0A835CDV1_9FABA</name>
<sequence length="44" mass="5084">MSWRRVLKSVQALAAHTLLFSFTLLLVLKLDHELSCSWWSVLAL</sequence>
<accession>A0A835CDV1</accession>
<dbReference type="Proteomes" id="UP000634136">
    <property type="component" value="Unassembled WGS sequence"/>
</dbReference>
<protein>
    <submittedName>
        <fullName evidence="2">Putative finger family protein</fullName>
    </submittedName>
</protein>
<evidence type="ECO:0000313" key="3">
    <source>
        <dbReference type="Proteomes" id="UP000634136"/>
    </source>
</evidence>
<evidence type="ECO:0000313" key="2">
    <source>
        <dbReference type="EMBL" id="KAF7838619.1"/>
    </source>
</evidence>
<feature type="transmembrane region" description="Helical" evidence="1">
    <location>
        <begin position="12"/>
        <end position="30"/>
    </location>
</feature>
<comment type="caution">
    <text evidence="2">The sequence shown here is derived from an EMBL/GenBank/DDBJ whole genome shotgun (WGS) entry which is preliminary data.</text>
</comment>